<evidence type="ECO:0008006" key="9">
    <source>
        <dbReference type="Google" id="ProtNLM"/>
    </source>
</evidence>
<keyword evidence="3 6" id="KW-0812">Transmembrane</keyword>
<evidence type="ECO:0000256" key="2">
    <source>
        <dbReference type="ARBA" id="ARBA00008333"/>
    </source>
</evidence>
<dbReference type="AlphaFoldDB" id="A0A150R8I2"/>
<feature type="transmembrane region" description="Helical" evidence="6">
    <location>
        <begin position="247"/>
        <end position="271"/>
    </location>
</feature>
<accession>A0A150R8I2</accession>
<protein>
    <recommendedName>
        <fullName evidence="9">Iron permease</fullName>
    </recommendedName>
</protein>
<name>A0A150R8I2_SORCE</name>
<evidence type="ECO:0000256" key="4">
    <source>
        <dbReference type="ARBA" id="ARBA00022989"/>
    </source>
</evidence>
<dbReference type="InterPro" id="IPR004923">
    <property type="entry name" value="FTR1/Fip1/EfeU"/>
</dbReference>
<dbReference type="GO" id="GO:0033573">
    <property type="term" value="C:high-affinity iron permease complex"/>
    <property type="evidence" value="ECO:0007669"/>
    <property type="project" value="InterPro"/>
</dbReference>
<feature type="transmembrane region" description="Helical" evidence="6">
    <location>
        <begin position="204"/>
        <end position="227"/>
    </location>
</feature>
<dbReference type="Pfam" id="PF03239">
    <property type="entry name" value="FTR1"/>
    <property type="match status" value="1"/>
</dbReference>
<feature type="transmembrane region" description="Helical" evidence="6">
    <location>
        <begin position="138"/>
        <end position="161"/>
    </location>
</feature>
<evidence type="ECO:0000256" key="3">
    <source>
        <dbReference type="ARBA" id="ARBA00022692"/>
    </source>
</evidence>
<feature type="transmembrane region" description="Helical" evidence="6">
    <location>
        <begin position="42"/>
        <end position="59"/>
    </location>
</feature>
<evidence type="ECO:0000313" key="8">
    <source>
        <dbReference type="Proteomes" id="UP000075635"/>
    </source>
</evidence>
<dbReference type="PANTHER" id="PTHR31632">
    <property type="entry name" value="IRON TRANSPORTER FTH1"/>
    <property type="match status" value="1"/>
</dbReference>
<gene>
    <name evidence="7" type="ORF">BE17_26900</name>
</gene>
<dbReference type="GO" id="GO:0015093">
    <property type="term" value="F:ferrous iron transmembrane transporter activity"/>
    <property type="evidence" value="ECO:0007669"/>
    <property type="project" value="TreeGrafter"/>
</dbReference>
<evidence type="ECO:0000256" key="6">
    <source>
        <dbReference type="SAM" id="Phobius"/>
    </source>
</evidence>
<comment type="caution">
    <text evidence="7">The sequence shown here is derived from an EMBL/GenBank/DDBJ whole genome shotgun (WGS) entry which is preliminary data.</text>
</comment>
<feature type="transmembrane region" description="Helical" evidence="6">
    <location>
        <begin position="66"/>
        <end position="90"/>
    </location>
</feature>
<dbReference type="PANTHER" id="PTHR31632:SF2">
    <property type="entry name" value="PLASMA MEMBRANE IRON PERMEASE"/>
    <property type="match status" value="1"/>
</dbReference>
<keyword evidence="5 6" id="KW-0472">Membrane</keyword>
<evidence type="ECO:0000256" key="1">
    <source>
        <dbReference type="ARBA" id="ARBA00004141"/>
    </source>
</evidence>
<reference evidence="7 8" key="1">
    <citation type="submission" date="2014-02" db="EMBL/GenBank/DDBJ databases">
        <title>The small core and large imbalanced accessory genome model reveals a collaborative survival strategy of Sorangium cellulosum strains in nature.</title>
        <authorList>
            <person name="Han K."/>
            <person name="Peng R."/>
            <person name="Blom J."/>
            <person name="Li Y.-Z."/>
        </authorList>
    </citation>
    <scope>NUCLEOTIDE SEQUENCE [LARGE SCALE GENOMIC DNA]</scope>
    <source>
        <strain evidence="7 8">So0011-07</strain>
    </source>
</reference>
<comment type="similarity">
    <text evidence="2">Belongs to the oxidase-dependent Fe transporter (OFeT) (TC 9.A.10.1) family.</text>
</comment>
<evidence type="ECO:0000313" key="7">
    <source>
        <dbReference type="EMBL" id="KYF76511.1"/>
    </source>
</evidence>
<sequence>MDALLRDVGRAESLLSPTSAPKGFASTALSSAGIILREGVEAALLIAALLGIAAQAGLADRRRFVHFGWITALVLGVLTWIASARVIAISGAQRELIEGVTALLATAVLFYVSYSLLAKREVARWMKFLKQQISPRRAALSLFAVSLLAAYREAFETVLFYQALLASNASATAALVGAAAGAVVLVAVVAAYTRAGRFAPPQVFFRISSYLLYTLAVIFAGQGVAALQMAGKVPVHALPFRGVPALGIFPTAETLAAQLLLVILALVGILAQRRETNAAPKPPAPPAQIAPGSAA</sequence>
<feature type="transmembrane region" description="Helical" evidence="6">
    <location>
        <begin position="173"/>
        <end position="192"/>
    </location>
</feature>
<dbReference type="Proteomes" id="UP000075635">
    <property type="component" value="Unassembled WGS sequence"/>
</dbReference>
<dbReference type="EMBL" id="JEMB01003004">
    <property type="protein sequence ID" value="KYF76511.1"/>
    <property type="molecule type" value="Genomic_DNA"/>
</dbReference>
<comment type="subcellular location">
    <subcellularLocation>
        <location evidence="1">Membrane</location>
        <topology evidence="1">Multi-pass membrane protein</topology>
    </subcellularLocation>
</comment>
<organism evidence="7 8">
    <name type="scientific">Sorangium cellulosum</name>
    <name type="common">Polyangium cellulosum</name>
    <dbReference type="NCBI Taxonomy" id="56"/>
    <lineage>
        <taxon>Bacteria</taxon>
        <taxon>Pseudomonadati</taxon>
        <taxon>Myxococcota</taxon>
        <taxon>Polyangia</taxon>
        <taxon>Polyangiales</taxon>
        <taxon>Polyangiaceae</taxon>
        <taxon>Sorangium</taxon>
    </lineage>
</organism>
<feature type="transmembrane region" description="Helical" evidence="6">
    <location>
        <begin position="96"/>
        <end position="117"/>
    </location>
</feature>
<evidence type="ECO:0000256" key="5">
    <source>
        <dbReference type="ARBA" id="ARBA00023136"/>
    </source>
</evidence>
<keyword evidence="4 6" id="KW-1133">Transmembrane helix</keyword>
<proteinExistence type="inferred from homology"/>